<dbReference type="InterPro" id="IPR024607">
    <property type="entry name" value="Sulfatase_CS"/>
</dbReference>
<dbReference type="InterPro" id="IPR050738">
    <property type="entry name" value="Sulfatase"/>
</dbReference>
<dbReference type="Gene3D" id="3.30.1120.10">
    <property type="match status" value="1"/>
</dbReference>
<name>A0A517NZL2_9BACT</name>
<sequence precursor="true">MRNVVFFALPALLASFAIPASTSQAVEPSAKPNVLILYADDMGFGDLGAQNVDSKIPTPNLDTLASQGMRFTDGHSSSGICTPSRYALLTGRHHWRDFHGIVNAFGGSVFKPERLTLPEMLKANGYRTAAIGKWHLGWDWDAIKKPNAKPVKEGRKMAFKPDAFNWDMAIPDGPLAHGFDSYFGDTVINFPPYCWIENDRVQKAPTEMMDSTKWKPIKEGNWECRPGPMASDWDPYQNIPTTTARGVEFLKSQRDSDEPFLLYFAFPSPHAPIIPNDQFDGKSGAGAYGDFVFETDDACGQLLRALEDSGKADNTIVIFTADNGPERYAYVRDEKYDHWSAKPFRGLKRDIYEGGHHVPFVIRWPGVTQAGSVSESLVSQVDIMATLAGHIGFALPDDAAEDSHDLRPLLTNPTASVRTTHVHNTKQNSYAFRDGKWLLIDAPNGYVSARNKTWESKHSYPNDDDGPAELYDLSNDIGQRNNVASQHPEQVARMQGLLAKIRKQGYSAPRLAK</sequence>
<dbReference type="InterPro" id="IPR017850">
    <property type="entry name" value="Alkaline_phosphatase_core_sf"/>
</dbReference>
<dbReference type="InterPro" id="IPR000917">
    <property type="entry name" value="Sulfatase_N"/>
</dbReference>
<evidence type="ECO:0000313" key="7">
    <source>
        <dbReference type="EMBL" id="QDT12552.1"/>
    </source>
</evidence>
<evidence type="ECO:0000313" key="8">
    <source>
        <dbReference type="Proteomes" id="UP000319817"/>
    </source>
</evidence>
<feature type="domain" description="Sulfatase N-terminal" evidence="6">
    <location>
        <begin position="32"/>
        <end position="392"/>
    </location>
</feature>
<dbReference type="CDD" id="cd16143">
    <property type="entry name" value="ARS_like"/>
    <property type="match status" value="1"/>
</dbReference>
<dbReference type="PROSITE" id="PS00523">
    <property type="entry name" value="SULFATASE_1"/>
    <property type="match status" value="1"/>
</dbReference>
<feature type="signal peptide" evidence="5">
    <location>
        <begin position="1"/>
        <end position="25"/>
    </location>
</feature>
<reference evidence="7 8" key="1">
    <citation type="submission" date="2019-02" db="EMBL/GenBank/DDBJ databases">
        <title>Deep-cultivation of Planctomycetes and their phenomic and genomic characterization uncovers novel biology.</title>
        <authorList>
            <person name="Wiegand S."/>
            <person name="Jogler M."/>
            <person name="Boedeker C."/>
            <person name="Pinto D."/>
            <person name="Vollmers J."/>
            <person name="Rivas-Marin E."/>
            <person name="Kohn T."/>
            <person name="Peeters S.H."/>
            <person name="Heuer A."/>
            <person name="Rast P."/>
            <person name="Oberbeckmann S."/>
            <person name="Bunk B."/>
            <person name="Jeske O."/>
            <person name="Meyerdierks A."/>
            <person name="Storesund J.E."/>
            <person name="Kallscheuer N."/>
            <person name="Luecker S."/>
            <person name="Lage O.M."/>
            <person name="Pohl T."/>
            <person name="Merkel B.J."/>
            <person name="Hornburger P."/>
            <person name="Mueller R.-W."/>
            <person name="Bruemmer F."/>
            <person name="Labrenz M."/>
            <person name="Spormann A.M."/>
            <person name="Op den Camp H."/>
            <person name="Overmann J."/>
            <person name="Amann R."/>
            <person name="Jetten M.S.M."/>
            <person name="Mascher T."/>
            <person name="Medema M.H."/>
            <person name="Devos D.P."/>
            <person name="Kaster A.-K."/>
            <person name="Ovreas L."/>
            <person name="Rohde M."/>
            <person name="Galperin M.Y."/>
            <person name="Jogler C."/>
        </authorList>
    </citation>
    <scope>NUCLEOTIDE SEQUENCE [LARGE SCALE GENOMIC DNA]</scope>
    <source>
        <strain evidence="7 8">K23_9</strain>
    </source>
</reference>
<evidence type="ECO:0000256" key="3">
    <source>
        <dbReference type="ARBA" id="ARBA00022801"/>
    </source>
</evidence>
<evidence type="ECO:0000256" key="1">
    <source>
        <dbReference type="ARBA" id="ARBA00008779"/>
    </source>
</evidence>
<dbReference type="GO" id="GO:0046872">
    <property type="term" value="F:metal ion binding"/>
    <property type="evidence" value="ECO:0007669"/>
    <property type="project" value="UniProtKB-KW"/>
</dbReference>
<dbReference type="PANTHER" id="PTHR42693:SF53">
    <property type="entry name" value="ENDO-4-O-SULFATASE"/>
    <property type="match status" value="1"/>
</dbReference>
<keyword evidence="4" id="KW-0106">Calcium</keyword>
<dbReference type="Proteomes" id="UP000319817">
    <property type="component" value="Chromosome"/>
</dbReference>
<proteinExistence type="inferred from homology"/>
<evidence type="ECO:0000259" key="6">
    <source>
        <dbReference type="Pfam" id="PF00884"/>
    </source>
</evidence>
<protein>
    <submittedName>
        <fullName evidence="7">Arylsulfatase</fullName>
        <ecNumber evidence="7">3.1.6.1</ecNumber>
    </submittedName>
</protein>
<dbReference type="Gene3D" id="3.40.720.10">
    <property type="entry name" value="Alkaline Phosphatase, subunit A"/>
    <property type="match status" value="1"/>
</dbReference>
<dbReference type="EC" id="3.1.6.1" evidence="7"/>
<keyword evidence="3 7" id="KW-0378">Hydrolase</keyword>
<dbReference type="PANTHER" id="PTHR42693">
    <property type="entry name" value="ARYLSULFATASE FAMILY MEMBER"/>
    <property type="match status" value="1"/>
</dbReference>
<keyword evidence="8" id="KW-1185">Reference proteome</keyword>
<dbReference type="EMBL" id="CP036526">
    <property type="protein sequence ID" value="QDT12552.1"/>
    <property type="molecule type" value="Genomic_DNA"/>
</dbReference>
<comment type="similarity">
    <text evidence="1">Belongs to the sulfatase family.</text>
</comment>
<dbReference type="Pfam" id="PF00884">
    <property type="entry name" value="Sulfatase"/>
    <property type="match status" value="1"/>
</dbReference>
<dbReference type="PROSITE" id="PS00149">
    <property type="entry name" value="SULFATASE_2"/>
    <property type="match status" value="1"/>
</dbReference>
<dbReference type="GO" id="GO:0004065">
    <property type="term" value="F:arylsulfatase activity"/>
    <property type="evidence" value="ECO:0007669"/>
    <property type="project" value="UniProtKB-EC"/>
</dbReference>
<keyword evidence="5" id="KW-0732">Signal</keyword>
<evidence type="ECO:0000256" key="4">
    <source>
        <dbReference type="ARBA" id="ARBA00022837"/>
    </source>
</evidence>
<accession>A0A517NZL2</accession>
<evidence type="ECO:0000256" key="5">
    <source>
        <dbReference type="SAM" id="SignalP"/>
    </source>
</evidence>
<dbReference type="AlphaFoldDB" id="A0A517NZL2"/>
<dbReference type="SUPFAM" id="SSF53649">
    <property type="entry name" value="Alkaline phosphatase-like"/>
    <property type="match status" value="1"/>
</dbReference>
<feature type="chain" id="PRO_5021817282" evidence="5">
    <location>
        <begin position="26"/>
        <end position="513"/>
    </location>
</feature>
<evidence type="ECO:0000256" key="2">
    <source>
        <dbReference type="ARBA" id="ARBA00022723"/>
    </source>
</evidence>
<gene>
    <name evidence="7" type="primary">atsA_65</name>
    <name evidence="7" type="ORF">K239x_45620</name>
</gene>
<organism evidence="7 8">
    <name type="scientific">Stieleria marina</name>
    <dbReference type="NCBI Taxonomy" id="1930275"/>
    <lineage>
        <taxon>Bacteria</taxon>
        <taxon>Pseudomonadati</taxon>
        <taxon>Planctomycetota</taxon>
        <taxon>Planctomycetia</taxon>
        <taxon>Pirellulales</taxon>
        <taxon>Pirellulaceae</taxon>
        <taxon>Stieleria</taxon>
    </lineage>
</organism>
<dbReference type="OrthoDB" id="9783154at2"/>
<keyword evidence="2" id="KW-0479">Metal-binding</keyword>
<dbReference type="RefSeq" id="WP_145420435.1">
    <property type="nucleotide sequence ID" value="NZ_CP036526.1"/>
</dbReference>